<reference evidence="6 7" key="1">
    <citation type="submission" date="2020-10" db="EMBL/GenBank/DDBJ databases">
        <title>Genome sequencing of Massilia sp. LPB0304.</title>
        <authorList>
            <person name="Kim J."/>
        </authorList>
    </citation>
    <scope>NUCLEOTIDE SEQUENCE [LARGE SCALE GENOMIC DNA]</scope>
    <source>
        <strain evidence="6 7">LPB0304</strain>
    </source>
</reference>
<dbReference type="InterPro" id="IPR005234">
    <property type="entry name" value="ScpB_csome_segregation"/>
</dbReference>
<dbReference type="InterPro" id="IPR036388">
    <property type="entry name" value="WH-like_DNA-bd_sf"/>
</dbReference>
<dbReference type="NCBIfam" id="TIGR00281">
    <property type="entry name" value="SMC-Scp complex subunit ScpB"/>
    <property type="match status" value="1"/>
</dbReference>
<dbReference type="PIRSF" id="PIRSF019345">
    <property type="entry name" value="ScpB"/>
    <property type="match status" value="1"/>
</dbReference>
<keyword evidence="1" id="KW-0963">Cytoplasm</keyword>
<dbReference type="PANTHER" id="PTHR34298:SF2">
    <property type="entry name" value="SEGREGATION AND CONDENSATION PROTEIN B"/>
    <property type="match status" value="1"/>
</dbReference>
<proteinExistence type="predicted"/>
<gene>
    <name evidence="6" type="primary">scpB</name>
    <name evidence="6" type="ORF">LPB04_00305</name>
</gene>
<protein>
    <submittedName>
        <fullName evidence="6">SMC-Scp complex subunit ScpB</fullName>
    </submittedName>
</protein>
<accession>A0A7L9U5Y3</accession>
<dbReference type="RefSeq" id="WP_193686844.1">
    <property type="nucleotide sequence ID" value="NZ_CP062941.1"/>
</dbReference>
<keyword evidence="7" id="KW-1185">Reference proteome</keyword>
<evidence type="ECO:0000313" key="7">
    <source>
        <dbReference type="Proteomes" id="UP000593875"/>
    </source>
</evidence>
<evidence type="ECO:0000256" key="3">
    <source>
        <dbReference type="ARBA" id="ARBA00022829"/>
    </source>
</evidence>
<evidence type="ECO:0000256" key="2">
    <source>
        <dbReference type="ARBA" id="ARBA00022618"/>
    </source>
</evidence>
<sequence>MKTDEAKRVLETALLCAREPMSLHGMKKLFADVDANGRVLGIGVGADTIKLLLEELRHDWQDRGIEIVSLASGWRFQSRPEMKVYLDRITPEKPPKYSRATLETLAIIAYRQPVTRGDIEEIRGVAVNSQTIKMLEDRGWIDVVGHREVVGRPALLGTTKQFLDDLGLASLGQLPPLDSIADAQDGRSLEALEAALQQNFDKADAQADAEEEQVTSPVEVPIHDPQPAYGVDRVNNNETNDESN</sequence>
<evidence type="ECO:0000256" key="1">
    <source>
        <dbReference type="ARBA" id="ARBA00022490"/>
    </source>
</evidence>
<organism evidence="6 7">
    <name type="scientific">Massilia litorea</name>
    <dbReference type="NCBI Taxonomy" id="2769491"/>
    <lineage>
        <taxon>Bacteria</taxon>
        <taxon>Pseudomonadati</taxon>
        <taxon>Pseudomonadota</taxon>
        <taxon>Betaproteobacteria</taxon>
        <taxon>Burkholderiales</taxon>
        <taxon>Oxalobacteraceae</taxon>
        <taxon>Telluria group</taxon>
        <taxon>Massilia</taxon>
    </lineage>
</organism>
<evidence type="ECO:0000313" key="6">
    <source>
        <dbReference type="EMBL" id="QOL49819.1"/>
    </source>
</evidence>
<dbReference type="Pfam" id="PF04079">
    <property type="entry name" value="SMC_ScpB"/>
    <property type="match status" value="1"/>
</dbReference>
<dbReference type="GO" id="GO:0051301">
    <property type="term" value="P:cell division"/>
    <property type="evidence" value="ECO:0007669"/>
    <property type="project" value="UniProtKB-KW"/>
</dbReference>
<keyword evidence="2" id="KW-0132">Cell division</keyword>
<feature type="region of interest" description="Disordered" evidence="5">
    <location>
        <begin position="201"/>
        <end position="244"/>
    </location>
</feature>
<name>A0A7L9U5Y3_9BURK</name>
<dbReference type="Gene3D" id="1.10.10.10">
    <property type="entry name" value="Winged helix-like DNA-binding domain superfamily/Winged helix DNA-binding domain"/>
    <property type="match status" value="2"/>
</dbReference>
<dbReference type="InterPro" id="IPR036390">
    <property type="entry name" value="WH_DNA-bd_sf"/>
</dbReference>
<evidence type="ECO:0000256" key="5">
    <source>
        <dbReference type="SAM" id="MobiDB-lite"/>
    </source>
</evidence>
<dbReference type="GO" id="GO:0051304">
    <property type="term" value="P:chromosome separation"/>
    <property type="evidence" value="ECO:0007669"/>
    <property type="project" value="InterPro"/>
</dbReference>
<dbReference type="PANTHER" id="PTHR34298">
    <property type="entry name" value="SEGREGATION AND CONDENSATION PROTEIN B"/>
    <property type="match status" value="1"/>
</dbReference>
<dbReference type="KEGG" id="mlir:LPB04_00305"/>
<dbReference type="AlphaFoldDB" id="A0A7L9U5Y3"/>
<keyword evidence="4" id="KW-0131">Cell cycle</keyword>
<dbReference type="EMBL" id="CP062941">
    <property type="protein sequence ID" value="QOL49819.1"/>
    <property type="molecule type" value="Genomic_DNA"/>
</dbReference>
<keyword evidence="3" id="KW-0159">Chromosome partition</keyword>
<evidence type="ECO:0000256" key="4">
    <source>
        <dbReference type="ARBA" id="ARBA00023306"/>
    </source>
</evidence>
<dbReference type="SUPFAM" id="SSF46785">
    <property type="entry name" value="Winged helix' DNA-binding domain"/>
    <property type="match status" value="2"/>
</dbReference>
<dbReference type="Proteomes" id="UP000593875">
    <property type="component" value="Chromosome"/>
</dbReference>